<organism evidence="1 2">
    <name type="scientific">Paenibacillus pini JCM 16418</name>
    <dbReference type="NCBI Taxonomy" id="1236976"/>
    <lineage>
        <taxon>Bacteria</taxon>
        <taxon>Bacillati</taxon>
        <taxon>Bacillota</taxon>
        <taxon>Bacilli</taxon>
        <taxon>Bacillales</taxon>
        <taxon>Paenibacillaceae</taxon>
        <taxon>Paenibacillus</taxon>
    </lineage>
</organism>
<dbReference type="InterPro" id="IPR025673">
    <property type="entry name" value="PCYCGC"/>
</dbReference>
<dbReference type="STRING" id="1236976.JCM16418_1719"/>
<sequence length="168" mass="18112">MRQSTRLAVIGLMLTSIMITGCSTKEEAAHEVETHNVQQTAANGDLQETTSGADKLPGFLDQQPEILQTAYSTAASVKDILVNIPCYCGCGESAGHNSNLNCFIKEVKPDGSIVWDDHGTRCDVCVNTTMTTAELHKQGKSVKEIRAIIDQTYGNGQYAKPTPTPEPV</sequence>
<dbReference type="EMBL" id="BAVZ01000004">
    <property type="protein sequence ID" value="GAF07691.1"/>
    <property type="molecule type" value="Genomic_DNA"/>
</dbReference>
<proteinExistence type="predicted"/>
<gene>
    <name evidence="1" type="ORF">JCM16418_1719</name>
</gene>
<evidence type="ECO:0008006" key="3">
    <source>
        <dbReference type="Google" id="ProtNLM"/>
    </source>
</evidence>
<keyword evidence="2" id="KW-1185">Reference proteome</keyword>
<evidence type="ECO:0000313" key="1">
    <source>
        <dbReference type="EMBL" id="GAF07691.1"/>
    </source>
</evidence>
<dbReference type="eggNOG" id="ENOG502ZVWF">
    <property type="taxonomic scope" value="Bacteria"/>
</dbReference>
<accession>W7YST6</accession>
<protein>
    <recommendedName>
        <fullName evidence="3">Lipoprotein</fullName>
    </recommendedName>
</protein>
<reference evidence="1 2" key="1">
    <citation type="journal article" date="2014" name="Genome Announc.">
        <title>Draft Genome Sequence of Paenibacillus pini JCM 16418T, Isolated from the Rhizosphere of Pine Tree.</title>
        <authorList>
            <person name="Yuki M."/>
            <person name="Oshima K."/>
            <person name="Suda W."/>
            <person name="Oshida Y."/>
            <person name="Kitamura K."/>
            <person name="Iida Y."/>
            <person name="Hattori M."/>
            <person name="Ohkuma M."/>
        </authorList>
    </citation>
    <scope>NUCLEOTIDE SEQUENCE [LARGE SCALE GENOMIC DNA]</scope>
    <source>
        <strain evidence="1 2">JCM 16418</strain>
    </source>
</reference>
<dbReference type="OrthoDB" id="2654667at2"/>
<dbReference type="AlphaFoldDB" id="W7YST6"/>
<dbReference type="Pfam" id="PF13798">
    <property type="entry name" value="PCYCGC"/>
    <property type="match status" value="1"/>
</dbReference>
<dbReference type="PROSITE" id="PS51257">
    <property type="entry name" value="PROKAR_LIPOPROTEIN"/>
    <property type="match status" value="1"/>
</dbReference>
<dbReference type="RefSeq" id="WP_036647388.1">
    <property type="nucleotide sequence ID" value="NZ_BAVZ01000004.1"/>
</dbReference>
<evidence type="ECO:0000313" key="2">
    <source>
        <dbReference type="Proteomes" id="UP000019364"/>
    </source>
</evidence>
<dbReference type="Proteomes" id="UP000019364">
    <property type="component" value="Unassembled WGS sequence"/>
</dbReference>
<name>W7YST6_9BACL</name>
<comment type="caution">
    <text evidence="1">The sequence shown here is derived from an EMBL/GenBank/DDBJ whole genome shotgun (WGS) entry which is preliminary data.</text>
</comment>